<dbReference type="Proteomes" id="UP000738431">
    <property type="component" value="Chromosome"/>
</dbReference>
<accession>A0ABZ1C334</accession>
<evidence type="ECO:0000313" key="1">
    <source>
        <dbReference type="EMBL" id="WRQ85668.1"/>
    </source>
</evidence>
<protein>
    <recommendedName>
        <fullName evidence="3">RNA polymerase subunit sigma-24</fullName>
    </recommendedName>
</protein>
<dbReference type="PANTHER" id="PTHR47756">
    <property type="entry name" value="BLL6612 PROTEIN-RELATED"/>
    <property type="match status" value="1"/>
</dbReference>
<dbReference type="PANTHER" id="PTHR47756:SF2">
    <property type="entry name" value="BLL6612 PROTEIN"/>
    <property type="match status" value="1"/>
</dbReference>
<reference evidence="1 2" key="2">
    <citation type="submission" date="2023-12" db="EMBL/GenBank/DDBJ databases">
        <title>Description of an unclassified Opitutus bacterium of Verrucomicrobiota.</title>
        <authorList>
            <person name="Zhang D.-F."/>
        </authorList>
    </citation>
    <scope>NUCLEOTIDE SEQUENCE [LARGE SCALE GENOMIC DNA]</scope>
    <source>
        <strain evidence="1 2">WL0086</strain>
    </source>
</reference>
<proteinExistence type="predicted"/>
<organism evidence="1 2">
    <name type="scientific">Actomonas aquatica</name>
    <dbReference type="NCBI Taxonomy" id="2866162"/>
    <lineage>
        <taxon>Bacteria</taxon>
        <taxon>Pseudomonadati</taxon>
        <taxon>Verrucomicrobiota</taxon>
        <taxon>Opitutia</taxon>
        <taxon>Opitutales</taxon>
        <taxon>Opitutaceae</taxon>
        <taxon>Actomonas</taxon>
    </lineage>
</organism>
<sequence>MARPPPPPRWPHCSVFTPPASPPAPTSTAPRCCSPIRTVAYGTRHSFTKAGDTLTRYHCEAGIAACHCLALTFAQTDWPQIIRLYRQFATIAPSPLVTLNHAVALTAGGQAATARQLLDEGIDRQALAAHHRYHAARAYAWHDHDPAIARAAYQRAVALAPLPAEREALLRRLDSLPQTP</sequence>
<reference evidence="1 2" key="1">
    <citation type="submission" date="2021-08" db="EMBL/GenBank/DDBJ databases">
        <authorList>
            <person name="Zhang D."/>
            <person name="Zhang A."/>
            <person name="Wang L."/>
        </authorList>
    </citation>
    <scope>NUCLEOTIDE SEQUENCE [LARGE SCALE GENOMIC DNA]</scope>
    <source>
        <strain evidence="1 2">WL0086</strain>
    </source>
</reference>
<gene>
    <name evidence="1" type="ORF">K1X11_012720</name>
</gene>
<name>A0ABZ1C334_9BACT</name>
<dbReference type="EMBL" id="CP139781">
    <property type="protein sequence ID" value="WRQ85668.1"/>
    <property type="molecule type" value="Genomic_DNA"/>
</dbReference>
<dbReference type="RefSeq" id="WP_221032791.1">
    <property type="nucleotide sequence ID" value="NZ_CP139781.1"/>
</dbReference>
<keyword evidence="2" id="KW-1185">Reference proteome</keyword>
<evidence type="ECO:0000313" key="2">
    <source>
        <dbReference type="Proteomes" id="UP000738431"/>
    </source>
</evidence>
<evidence type="ECO:0008006" key="3">
    <source>
        <dbReference type="Google" id="ProtNLM"/>
    </source>
</evidence>